<evidence type="ECO:0000313" key="2">
    <source>
        <dbReference type="EMBL" id="GMF11339.1"/>
    </source>
</evidence>
<protein>
    <submittedName>
        <fullName evidence="2">Unnamed protein product</fullName>
    </submittedName>
</protein>
<dbReference type="Proteomes" id="UP001165083">
    <property type="component" value="Unassembled WGS sequence"/>
</dbReference>
<organism evidence="2 3">
    <name type="scientific">Phytophthora lilii</name>
    <dbReference type="NCBI Taxonomy" id="2077276"/>
    <lineage>
        <taxon>Eukaryota</taxon>
        <taxon>Sar</taxon>
        <taxon>Stramenopiles</taxon>
        <taxon>Oomycota</taxon>
        <taxon>Peronosporomycetes</taxon>
        <taxon>Peronosporales</taxon>
        <taxon>Peronosporaceae</taxon>
        <taxon>Phytophthora</taxon>
    </lineage>
</organism>
<evidence type="ECO:0000313" key="3">
    <source>
        <dbReference type="Proteomes" id="UP001165083"/>
    </source>
</evidence>
<proteinExistence type="predicted"/>
<feature type="region of interest" description="Disordered" evidence="1">
    <location>
        <begin position="11"/>
        <end position="36"/>
    </location>
</feature>
<dbReference type="AlphaFoldDB" id="A0A9W6WG47"/>
<comment type="caution">
    <text evidence="2">The sequence shown here is derived from an EMBL/GenBank/DDBJ whole genome shotgun (WGS) entry which is preliminary data.</text>
</comment>
<evidence type="ECO:0000256" key="1">
    <source>
        <dbReference type="SAM" id="MobiDB-lite"/>
    </source>
</evidence>
<gene>
    <name evidence="2" type="ORF">Plil01_000205300</name>
</gene>
<name>A0A9W6WG47_9STRA</name>
<dbReference type="EMBL" id="BSXW01000073">
    <property type="protein sequence ID" value="GMF11339.1"/>
    <property type="molecule type" value="Genomic_DNA"/>
</dbReference>
<reference evidence="2" key="1">
    <citation type="submission" date="2023-04" db="EMBL/GenBank/DDBJ databases">
        <title>Phytophthora lilii NBRC 32176.</title>
        <authorList>
            <person name="Ichikawa N."/>
            <person name="Sato H."/>
            <person name="Tonouchi N."/>
        </authorList>
    </citation>
    <scope>NUCLEOTIDE SEQUENCE</scope>
    <source>
        <strain evidence="2">NBRC 32176</strain>
    </source>
</reference>
<sequence>MSLCDAAGGCGGAAGRGRVHAPAAARARGRRQEPTGRVATHALCGGRRRGGERGAAEGELLSILQLCFSEVVLMGCGLCVQLFFKPKDEVGIVAYGSEGSGEDVELFVLLLET</sequence>
<keyword evidence="3" id="KW-1185">Reference proteome</keyword>
<accession>A0A9W6WG47</accession>